<dbReference type="AlphaFoldDB" id="A0A016VLE0"/>
<evidence type="ECO:0000256" key="2">
    <source>
        <dbReference type="SAM" id="Phobius"/>
    </source>
</evidence>
<comment type="caution">
    <text evidence="3">The sequence shown here is derived from an EMBL/GenBank/DDBJ whole genome shotgun (WGS) entry which is preliminary data.</text>
</comment>
<evidence type="ECO:0000256" key="1">
    <source>
        <dbReference type="SAM" id="MobiDB-lite"/>
    </source>
</evidence>
<dbReference type="EMBL" id="JARK01001345">
    <property type="protein sequence ID" value="EYC27548.1"/>
    <property type="molecule type" value="Genomic_DNA"/>
</dbReference>
<keyword evidence="4" id="KW-1185">Reference proteome</keyword>
<keyword evidence="2" id="KW-0472">Membrane</keyword>
<feature type="transmembrane region" description="Helical" evidence="2">
    <location>
        <begin position="110"/>
        <end position="130"/>
    </location>
</feature>
<proteinExistence type="predicted"/>
<accession>A0A016VLE0</accession>
<gene>
    <name evidence="3" type="primary">Acey_s0009.g792</name>
    <name evidence="3" type="ORF">Y032_0009g792</name>
</gene>
<keyword evidence="2" id="KW-1133">Transmembrane helix</keyword>
<dbReference type="Proteomes" id="UP000024635">
    <property type="component" value="Unassembled WGS sequence"/>
</dbReference>
<protein>
    <submittedName>
        <fullName evidence="3">Uncharacterized protein</fullName>
    </submittedName>
</protein>
<organism evidence="3 4">
    <name type="scientific">Ancylostoma ceylanicum</name>
    <dbReference type="NCBI Taxonomy" id="53326"/>
    <lineage>
        <taxon>Eukaryota</taxon>
        <taxon>Metazoa</taxon>
        <taxon>Ecdysozoa</taxon>
        <taxon>Nematoda</taxon>
        <taxon>Chromadorea</taxon>
        <taxon>Rhabditida</taxon>
        <taxon>Rhabditina</taxon>
        <taxon>Rhabditomorpha</taxon>
        <taxon>Strongyloidea</taxon>
        <taxon>Ancylostomatidae</taxon>
        <taxon>Ancylostomatinae</taxon>
        <taxon>Ancylostoma</taxon>
    </lineage>
</organism>
<evidence type="ECO:0000313" key="3">
    <source>
        <dbReference type="EMBL" id="EYC27548.1"/>
    </source>
</evidence>
<sequence>MIGDKKKSATGKLGMSTLAPKSKLHFEGFKGLEPLRDGDDVNLNSEECEDLKGKDALEQPGKDKGKPPPVGGAGAQPSKPPTSKETTTGSKSKSDASGKKSAFIRLDKAYWIRALVFFLDLYYFLGPYPIYFNQSDKHALADMLQRIRESAIQ</sequence>
<dbReference type="OrthoDB" id="10488408at2759"/>
<keyword evidence="2" id="KW-0812">Transmembrane</keyword>
<feature type="region of interest" description="Disordered" evidence="1">
    <location>
        <begin position="50"/>
        <end position="99"/>
    </location>
</feature>
<feature type="compositionally biased region" description="Low complexity" evidence="1">
    <location>
        <begin position="75"/>
        <end position="91"/>
    </location>
</feature>
<name>A0A016VLE0_9BILA</name>
<evidence type="ECO:0000313" key="4">
    <source>
        <dbReference type="Proteomes" id="UP000024635"/>
    </source>
</evidence>
<reference evidence="4" key="1">
    <citation type="journal article" date="2015" name="Nat. Genet.">
        <title>The genome and transcriptome of the zoonotic hookworm Ancylostoma ceylanicum identify infection-specific gene families.</title>
        <authorList>
            <person name="Schwarz E.M."/>
            <person name="Hu Y."/>
            <person name="Antoshechkin I."/>
            <person name="Miller M.M."/>
            <person name="Sternberg P.W."/>
            <person name="Aroian R.V."/>
        </authorList>
    </citation>
    <scope>NUCLEOTIDE SEQUENCE</scope>
    <source>
        <strain evidence="4">HY135</strain>
    </source>
</reference>
<feature type="compositionally biased region" description="Basic and acidic residues" evidence="1">
    <location>
        <begin position="50"/>
        <end position="66"/>
    </location>
</feature>